<dbReference type="GO" id="GO:0005980">
    <property type="term" value="P:glycogen catabolic process"/>
    <property type="evidence" value="ECO:0007669"/>
    <property type="project" value="TreeGrafter"/>
</dbReference>
<dbReference type="Gene3D" id="3.40.50.2000">
    <property type="entry name" value="Glycogen Phosphorylase B"/>
    <property type="match status" value="2"/>
</dbReference>
<comment type="caution">
    <text evidence="12">The sequence shown here is derived from an EMBL/GenBank/DDBJ whole genome shotgun (WGS) entry which is preliminary data.</text>
</comment>
<dbReference type="AlphaFoldDB" id="A0AAV1HUG2"/>
<dbReference type="InterPro" id="IPR000811">
    <property type="entry name" value="Glyco_trans_35"/>
</dbReference>
<dbReference type="CDD" id="cd04300">
    <property type="entry name" value="GT35_Glycogen_Phosphorylase"/>
    <property type="match status" value="1"/>
</dbReference>
<protein>
    <recommendedName>
        <fullName evidence="10">Alpha-1,4 glucan phosphorylase</fullName>
        <ecNumber evidence="10">2.4.1.1</ecNumber>
    </recommendedName>
</protein>
<evidence type="ECO:0000256" key="8">
    <source>
        <dbReference type="ARBA" id="ARBA00023277"/>
    </source>
</evidence>
<dbReference type="InterPro" id="IPR035090">
    <property type="entry name" value="Pyridoxal_P_attach_site"/>
</dbReference>
<evidence type="ECO:0000256" key="3">
    <source>
        <dbReference type="ARBA" id="ARBA00006047"/>
    </source>
</evidence>
<keyword evidence="13" id="KW-1185">Reference proteome</keyword>
<sequence length="930" mass="104933">MESCGHTSVASLATGRSAFFGNKFPVPVPNRRQAVHFRQRCNTRAILEKAREVISPSNGASASAKPSTDPSAVQADVLQNLEYVVGAPSSKIPNGLDASSVYRGVAASVREHLIDAFNRTQDYWSEKDPKFVYYLSAEFLMGRSLMNAVQNLELTDTYSQAVKQLGYDLETLRDAEQNAALGNGGLGRLAACFIDSMATLNLPGWGYGIRYKYGMFKQAIDEKGYQQELPDIWLSNGNPWEIPRPDITFKIGFYGSVDNFKWSPGETVLAKAYDNPIPGFKTPTVGNLRLWEALPVAEFDLSAFNEGKYDKAVEERRKAEDISAVLYPNDATEYGKELRLKQQFFFVSASLQDAVARFKAKHGDNWQLLPEKAVFQMNDTHPTIAVAELMRLLIDEQSLDWDTAWGITQKTLAFTNHTVMPEALEKWPVKVLGKLLPRHMEIIDKIDQIWKDSLKEKVLAQVEEMHKKNPPKPKAAKPLKKEVPLAAKAEAGEPAEDEDEEEEEEDPVEAALNKYGIITENPWEKGVKLVNMAYLAVVGSKAVNGVAAIHSDIIKRTIFKDFYELAPHKFQNKTNGVTPRRWLAWCNPGLAALITETLGTDTWPNDLNLLTGLRKHADDKEFQKKWRAIKHENKAKLAAKIKARTGVDLPTDPLYDIQIKRIHEYKRQYMNILSIIYRYHQLKTASPEERKKFVPRVTIFGGKAASAYYMAKKIVRLINRVGMVVNNDPDVKDLLKVVFVPDYNVDWAEALIPAAELCQQISTAGTEASGTSNMKFQMNGCLIIGTMDGANIEIAEEVGKENLFIFGMDESEVPAWRESKRAEWKDYDPRFVKAIEMVRDGTFGDKEYFQDLADSVYDMKKGNDWFLVAPDFADYLRAQEEVDKVYLDQDEWTRRSILYTAGSGFFSSDRTIKQYADEIWDVVPVPVPSS</sequence>
<dbReference type="Proteomes" id="UP001314263">
    <property type="component" value="Unassembled WGS sequence"/>
</dbReference>
<keyword evidence="8 10" id="KW-0119">Carbohydrate metabolism</keyword>
<dbReference type="EC" id="2.4.1.1" evidence="10"/>
<evidence type="ECO:0000256" key="7">
    <source>
        <dbReference type="ARBA" id="ARBA00022898"/>
    </source>
</evidence>
<name>A0AAV1HUG2_9CHLO</name>
<dbReference type="SUPFAM" id="SSF53756">
    <property type="entry name" value="UDP-Glycosyltransferase/glycogen phosphorylase"/>
    <property type="match status" value="1"/>
</dbReference>
<comment type="function">
    <text evidence="10">Allosteric enzyme that catalyzes the rate-limiting step in glycogen catabolism, the phosphorolytic cleavage of glycogen to produce glucose-1-phosphate, and plays a central role in maintaining cellular and organismal glucose homeostasis.</text>
</comment>
<feature type="modified residue" description="N6-(pyridoxal phosphate)lysine" evidence="9">
    <location>
        <position position="775"/>
    </location>
</feature>
<evidence type="ECO:0000256" key="11">
    <source>
        <dbReference type="SAM" id="MobiDB-lite"/>
    </source>
</evidence>
<feature type="region of interest" description="Disordered" evidence="11">
    <location>
        <begin position="466"/>
        <end position="508"/>
    </location>
</feature>
<keyword evidence="5 10" id="KW-0328">Glycosyltransferase</keyword>
<dbReference type="PROSITE" id="PS00102">
    <property type="entry name" value="PHOSPHORYLASE"/>
    <property type="match status" value="1"/>
</dbReference>
<feature type="compositionally biased region" description="Acidic residues" evidence="11">
    <location>
        <begin position="493"/>
        <end position="508"/>
    </location>
</feature>
<dbReference type="GO" id="GO:0008184">
    <property type="term" value="F:glycogen phosphorylase activity"/>
    <property type="evidence" value="ECO:0007669"/>
    <property type="project" value="InterPro"/>
</dbReference>
<evidence type="ECO:0000256" key="4">
    <source>
        <dbReference type="ARBA" id="ARBA00022533"/>
    </source>
</evidence>
<comment type="catalytic activity">
    <reaction evidence="1 10">
        <text>[(1-&gt;4)-alpha-D-glucosyl](n) + phosphate = [(1-&gt;4)-alpha-D-glucosyl](n-1) + alpha-D-glucose 1-phosphate</text>
        <dbReference type="Rhea" id="RHEA:41732"/>
        <dbReference type="Rhea" id="RHEA-COMP:9584"/>
        <dbReference type="Rhea" id="RHEA-COMP:9586"/>
        <dbReference type="ChEBI" id="CHEBI:15444"/>
        <dbReference type="ChEBI" id="CHEBI:43474"/>
        <dbReference type="ChEBI" id="CHEBI:58601"/>
        <dbReference type="EC" id="2.4.1.1"/>
    </reaction>
</comment>
<gene>
    <name evidence="12" type="ORF">CVIRNUC_000501</name>
</gene>
<evidence type="ECO:0000256" key="5">
    <source>
        <dbReference type="ARBA" id="ARBA00022676"/>
    </source>
</evidence>
<dbReference type="EMBL" id="CAUYUE010000001">
    <property type="protein sequence ID" value="CAK0734911.1"/>
    <property type="molecule type" value="Genomic_DNA"/>
</dbReference>
<evidence type="ECO:0000256" key="10">
    <source>
        <dbReference type="RuleBase" id="RU000587"/>
    </source>
</evidence>
<proteinExistence type="inferred from homology"/>
<dbReference type="FunFam" id="3.40.50.2000:FF:000807">
    <property type="entry name" value="Alpha-glucan phosphorylase 2, cytosolic"/>
    <property type="match status" value="1"/>
</dbReference>
<organism evidence="12 13">
    <name type="scientific">Coccomyxa viridis</name>
    <dbReference type="NCBI Taxonomy" id="1274662"/>
    <lineage>
        <taxon>Eukaryota</taxon>
        <taxon>Viridiplantae</taxon>
        <taxon>Chlorophyta</taxon>
        <taxon>core chlorophytes</taxon>
        <taxon>Trebouxiophyceae</taxon>
        <taxon>Trebouxiophyceae incertae sedis</taxon>
        <taxon>Coccomyxaceae</taxon>
        <taxon>Coccomyxa</taxon>
    </lineage>
</organism>
<evidence type="ECO:0000256" key="9">
    <source>
        <dbReference type="PIRSR" id="PIRSR000460-1"/>
    </source>
</evidence>
<keyword evidence="6 10" id="KW-0808">Transferase</keyword>
<dbReference type="PANTHER" id="PTHR11468:SF30">
    <property type="entry name" value="ALPHA-1,4 GLUCAN PHOSPHORYLASE"/>
    <property type="match status" value="1"/>
</dbReference>
<dbReference type="Pfam" id="PF00343">
    <property type="entry name" value="Phosphorylase"/>
    <property type="match status" value="2"/>
</dbReference>
<dbReference type="GO" id="GO:0005737">
    <property type="term" value="C:cytoplasm"/>
    <property type="evidence" value="ECO:0007669"/>
    <property type="project" value="TreeGrafter"/>
</dbReference>
<keyword evidence="7 9" id="KW-0663">Pyridoxal phosphate</keyword>
<evidence type="ECO:0000313" key="13">
    <source>
        <dbReference type="Proteomes" id="UP001314263"/>
    </source>
</evidence>
<dbReference type="PANTHER" id="PTHR11468">
    <property type="entry name" value="GLYCOGEN PHOSPHORYLASE"/>
    <property type="match status" value="1"/>
</dbReference>
<evidence type="ECO:0000313" key="12">
    <source>
        <dbReference type="EMBL" id="CAK0734911.1"/>
    </source>
</evidence>
<keyword evidence="4" id="KW-0021">Allosteric enzyme</keyword>
<reference evidence="12 13" key="1">
    <citation type="submission" date="2023-10" db="EMBL/GenBank/DDBJ databases">
        <authorList>
            <person name="Maclean D."/>
            <person name="Macfadyen A."/>
        </authorList>
    </citation>
    <scope>NUCLEOTIDE SEQUENCE [LARGE SCALE GENOMIC DNA]</scope>
</reference>
<evidence type="ECO:0000256" key="6">
    <source>
        <dbReference type="ARBA" id="ARBA00022679"/>
    </source>
</evidence>
<evidence type="ECO:0000256" key="2">
    <source>
        <dbReference type="ARBA" id="ARBA00001933"/>
    </source>
</evidence>
<dbReference type="GO" id="GO:0030170">
    <property type="term" value="F:pyridoxal phosphate binding"/>
    <property type="evidence" value="ECO:0007669"/>
    <property type="project" value="InterPro"/>
</dbReference>
<comment type="cofactor">
    <cofactor evidence="2 10">
        <name>pyridoxal 5'-phosphate</name>
        <dbReference type="ChEBI" id="CHEBI:597326"/>
    </cofactor>
</comment>
<comment type="similarity">
    <text evidence="3 10">Belongs to the glycogen phosphorylase family.</text>
</comment>
<dbReference type="PIRSF" id="PIRSF000460">
    <property type="entry name" value="Pprylas_GlgP"/>
    <property type="match status" value="1"/>
</dbReference>
<accession>A0AAV1HUG2</accession>
<dbReference type="NCBIfam" id="TIGR02093">
    <property type="entry name" value="P_ylase"/>
    <property type="match status" value="1"/>
</dbReference>
<feature type="compositionally biased region" description="Basic residues" evidence="11">
    <location>
        <begin position="468"/>
        <end position="478"/>
    </location>
</feature>
<dbReference type="FunFam" id="3.40.50.2000:FF:000003">
    <property type="entry name" value="Alpha-1,4 glucan phosphorylase"/>
    <property type="match status" value="1"/>
</dbReference>
<dbReference type="InterPro" id="IPR011833">
    <property type="entry name" value="Glycg_phsphrylas"/>
</dbReference>
<evidence type="ECO:0000256" key="1">
    <source>
        <dbReference type="ARBA" id="ARBA00001275"/>
    </source>
</evidence>